<dbReference type="Gene3D" id="1.10.10.10">
    <property type="entry name" value="Winged helix-like DNA-binding domain superfamily/Winged helix DNA-binding domain"/>
    <property type="match status" value="1"/>
</dbReference>
<name>A0A6P2C4R2_9ACTN</name>
<proteinExistence type="predicted"/>
<keyword evidence="3" id="KW-1185">Reference proteome</keyword>
<dbReference type="AlphaFoldDB" id="A0A6P2C4R2"/>
<organism evidence="2 3">
    <name type="scientific">Trebonia kvetii</name>
    <dbReference type="NCBI Taxonomy" id="2480626"/>
    <lineage>
        <taxon>Bacteria</taxon>
        <taxon>Bacillati</taxon>
        <taxon>Actinomycetota</taxon>
        <taxon>Actinomycetes</taxon>
        <taxon>Streptosporangiales</taxon>
        <taxon>Treboniaceae</taxon>
        <taxon>Trebonia</taxon>
    </lineage>
</organism>
<sequence>MTDPHDWERPGVEEVSAGVYRIPLPLPGNVLRAVNIYAITGPDGIALIDAGWSLTEAFAALESGLAELGSGLADVTSVLCTHHHPDHYTLGVELRRRTGCNLVLGEDERLMMEAIVEGDEGEADFRATLIRSGVPAERLAELHPHWTGELYDYPAGWLRDGDLPKAGGRELRALATPGHTRGHLCFADEDVGLLFAGDHVLPHITPALGFAVIDGHEPLADYLDSLRRVRQRPDAMLLPAHGPVGPSVHARADELLAHHEIRLRQCADAVAAGARTVYEVAQRVPWTRRGRALAELSPIDQFMAVHETRAHLALLVMRGELTVAVGDVADEYATA</sequence>
<feature type="domain" description="Metallo-beta-lactamase" evidence="1">
    <location>
        <begin position="33"/>
        <end position="241"/>
    </location>
</feature>
<evidence type="ECO:0000313" key="3">
    <source>
        <dbReference type="Proteomes" id="UP000460272"/>
    </source>
</evidence>
<dbReference type="EMBL" id="RPFW01000001">
    <property type="protein sequence ID" value="TVZ05967.1"/>
    <property type="molecule type" value="Genomic_DNA"/>
</dbReference>
<dbReference type="Proteomes" id="UP000460272">
    <property type="component" value="Unassembled WGS sequence"/>
</dbReference>
<dbReference type="RefSeq" id="WP_145850720.1">
    <property type="nucleotide sequence ID" value="NZ_RPFW01000001.1"/>
</dbReference>
<dbReference type="PANTHER" id="PTHR23131">
    <property type="entry name" value="ENDORIBONUCLEASE LACTB2"/>
    <property type="match status" value="1"/>
</dbReference>
<dbReference type="PANTHER" id="PTHR23131:SF4">
    <property type="entry name" value="METALLO-BETA-LACTAMASE SUPERFAMILY POTEIN"/>
    <property type="match status" value="1"/>
</dbReference>
<dbReference type="InterPro" id="IPR050662">
    <property type="entry name" value="Sec-metab_biosynth-thioest"/>
</dbReference>
<evidence type="ECO:0000259" key="1">
    <source>
        <dbReference type="SMART" id="SM00849"/>
    </source>
</evidence>
<accession>A0A6P2C4R2</accession>
<dbReference type="InterPro" id="IPR036866">
    <property type="entry name" value="RibonucZ/Hydroxyglut_hydro"/>
</dbReference>
<dbReference type="InterPro" id="IPR036388">
    <property type="entry name" value="WH-like_DNA-bd_sf"/>
</dbReference>
<protein>
    <submittedName>
        <fullName evidence="2">MBL fold metallo-hydrolase</fullName>
    </submittedName>
</protein>
<dbReference type="Gene3D" id="3.60.15.10">
    <property type="entry name" value="Ribonuclease Z/Hydroxyacylglutathione hydrolase-like"/>
    <property type="match status" value="1"/>
</dbReference>
<dbReference type="OrthoDB" id="2971563at2"/>
<reference evidence="2 3" key="1">
    <citation type="submission" date="2018-11" db="EMBL/GenBank/DDBJ databases">
        <title>Trebonia kvetii gen.nov., sp.nov., a novel acidophilic actinobacterium, and proposal of the new actinobacterial family Treboniaceae fam. nov.</title>
        <authorList>
            <person name="Rapoport D."/>
            <person name="Sagova-Mareckova M."/>
            <person name="Sedlacek I."/>
            <person name="Provaznik J."/>
            <person name="Kralova S."/>
            <person name="Pavlinic D."/>
            <person name="Benes V."/>
            <person name="Kopecky J."/>
        </authorList>
    </citation>
    <scope>NUCLEOTIDE SEQUENCE [LARGE SCALE GENOMIC DNA]</scope>
    <source>
        <strain evidence="2 3">15Tr583</strain>
    </source>
</reference>
<gene>
    <name evidence="2" type="ORF">EAS64_00365</name>
</gene>
<dbReference type="SUPFAM" id="SSF56281">
    <property type="entry name" value="Metallo-hydrolase/oxidoreductase"/>
    <property type="match status" value="1"/>
</dbReference>
<dbReference type="SMART" id="SM00849">
    <property type="entry name" value="Lactamase_B"/>
    <property type="match status" value="1"/>
</dbReference>
<dbReference type="InterPro" id="IPR001279">
    <property type="entry name" value="Metallo-B-lactamas"/>
</dbReference>
<evidence type="ECO:0000313" key="2">
    <source>
        <dbReference type="EMBL" id="TVZ05967.1"/>
    </source>
</evidence>
<dbReference type="GO" id="GO:0016787">
    <property type="term" value="F:hydrolase activity"/>
    <property type="evidence" value="ECO:0007669"/>
    <property type="project" value="UniProtKB-KW"/>
</dbReference>
<comment type="caution">
    <text evidence="2">The sequence shown here is derived from an EMBL/GenBank/DDBJ whole genome shotgun (WGS) entry which is preliminary data.</text>
</comment>
<keyword evidence="2" id="KW-0378">Hydrolase</keyword>
<dbReference type="Pfam" id="PF00753">
    <property type="entry name" value="Lactamase_B"/>
    <property type="match status" value="1"/>
</dbReference>